<evidence type="ECO:0000259" key="5">
    <source>
        <dbReference type="PROSITE" id="PS51898"/>
    </source>
</evidence>
<organism evidence="7 8">
    <name type="scientific">Candidatus Finniella inopinata</name>
    <dbReference type="NCBI Taxonomy" id="1696036"/>
    <lineage>
        <taxon>Bacteria</taxon>
        <taxon>Pseudomonadati</taxon>
        <taxon>Pseudomonadota</taxon>
        <taxon>Alphaproteobacteria</taxon>
        <taxon>Holosporales</taxon>
        <taxon>Candidatus Paracaedibacteraceae</taxon>
        <taxon>Candidatus Finniella</taxon>
    </lineage>
</organism>
<dbReference type="OrthoDB" id="5513193at2"/>
<proteinExistence type="predicted"/>
<keyword evidence="2 4" id="KW-0238">DNA-binding</keyword>
<comment type="caution">
    <text evidence="7">The sequence shown here is derived from an EMBL/GenBank/DDBJ whole genome shotgun (WGS) entry which is preliminary data.</text>
</comment>
<dbReference type="InterPro" id="IPR011010">
    <property type="entry name" value="DNA_brk_join_enz"/>
</dbReference>
<evidence type="ECO:0000256" key="4">
    <source>
        <dbReference type="PROSITE-ProRule" id="PRU01248"/>
    </source>
</evidence>
<protein>
    <submittedName>
        <fullName evidence="7">Integrase</fullName>
    </submittedName>
</protein>
<accession>A0A4Q7DKD2</accession>
<evidence type="ECO:0000256" key="3">
    <source>
        <dbReference type="ARBA" id="ARBA00023172"/>
    </source>
</evidence>
<dbReference type="InterPro" id="IPR002104">
    <property type="entry name" value="Integrase_catalytic"/>
</dbReference>
<dbReference type="PROSITE" id="PS51900">
    <property type="entry name" value="CB"/>
    <property type="match status" value="1"/>
</dbReference>
<evidence type="ECO:0000313" key="8">
    <source>
        <dbReference type="Proteomes" id="UP000293550"/>
    </source>
</evidence>
<dbReference type="GO" id="GO:0015074">
    <property type="term" value="P:DNA integration"/>
    <property type="evidence" value="ECO:0007669"/>
    <property type="project" value="UniProtKB-KW"/>
</dbReference>
<keyword evidence="8" id="KW-1185">Reference proteome</keyword>
<evidence type="ECO:0000256" key="2">
    <source>
        <dbReference type="ARBA" id="ARBA00023125"/>
    </source>
</evidence>
<dbReference type="Proteomes" id="UP000293550">
    <property type="component" value="Unassembled WGS sequence"/>
</dbReference>
<dbReference type="AlphaFoldDB" id="A0A4Q7DKD2"/>
<dbReference type="GO" id="GO:0003677">
    <property type="term" value="F:DNA binding"/>
    <property type="evidence" value="ECO:0007669"/>
    <property type="project" value="UniProtKB-UniRule"/>
</dbReference>
<dbReference type="Gene3D" id="1.10.443.10">
    <property type="entry name" value="Intergrase catalytic core"/>
    <property type="match status" value="1"/>
</dbReference>
<feature type="domain" description="Tyr recombinase" evidence="5">
    <location>
        <begin position="134"/>
        <end position="329"/>
    </location>
</feature>
<dbReference type="InterPro" id="IPR052925">
    <property type="entry name" value="Phage_Integrase-like_Recomb"/>
</dbReference>
<dbReference type="PANTHER" id="PTHR34605:SF3">
    <property type="entry name" value="P CELL-TYPE AGGLUTINATION PROTEIN MAP4-LIKE-RELATED"/>
    <property type="match status" value="1"/>
</dbReference>
<dbReference type="Gene3D" id="1.10.150.130">
    <property type="match status" value="1"/>
</dbReference>
<dbReference type="InterPro" id="IPR013762">
    <property type="entry name" value="Integrase-like_cat_sf"/>
</dbReference>
<sequence>MPDTESPLPIIEANTHLLLPTVLPALLEAEAEYAKAFAKEQHAKSTRRAYQSGIRLFEDWCQDRGFLSLPALPQTISIFLSWGATQGVSVSTLGRRMAAIKYLHSMKGVEPPTQSELVKATLKGIRRSLGTAPLQKVALTVEKITHLIKDIPPTLRGKRDRALLLLGFAGAFRRSELVALTVQDFLETDQGLRVFIRHSKTDQEGQGQEIAIYQGRLRVVDALTTWREAGAITEGPLFRPLRKGGKVLDQALAAESVADIVKRYAGVAGFTPQEYAGHSLRAGFLTSAAENGASLFKMMEVSRHKSVDTLKGYIRRAELFKDHAGSKFL</sequence>
<evidence type="ECO:0000313" key="7">
    <source>
        <dbReference type="EMBL" id="RZI45126.1"/>
    </source>
</evidence>
<reference evidence="7 8" key="1">
    <citation type="submission" date="2018-10" db="EMBL/GenBank/DDBJ databases">
        <title>An updated phylogeny of the Alphaproteobacteria reveals that the parasitic Rickettsiales and Holosporales have independent origins.</title>
        <authorList>
            <person name="Munoz-Gomez S.A."/>
            <person name="Hess S."/>
            <person name="Burger G."/>
            <person name="Lang B.F."/>
            <person name="Susko E."/>
            <person name="Slamovits C.H."/>
            <person name="Roger A.J."/>
        </authorList>
    </citation>
    <scope>NUCLEOTIDE SEQUENCE [LARGE SCALE GENOMIC DNA]</scope>
    <source>
        <strain evidence="7">HOLO01</strain>
    </source>
</reference>
<evidence type="ECO:0000259" key="6">
    <source>
        <dbReference type="PROSITE" id="PS51900"/>
    </source>
</evidence>
<keyword evidence="1" id="KW-0229">DNA integration</keyword>
<dbReference type="Pfam" id="PF00589">
    <property type="entry name" value="Phage_integrase"/>
    <property type="match status" value="1"/>
</dbReference>
<dbReference type="InterPro" id="IPR044068">
    <property type="entry name" value="CB"/>
</dbReference>
<dbReference type="SUPFAM" id="SSF47823">
    <property type="entry name" value="lambda integrase-like, N-terminal domain"/>
    <property type="match status" value="1"/>
</dbReference>
<gene>
    <name evidence="7" type="ORF">EQU50_08230</name>
</gene>
<dbReference type="GO" id="GO:0006310">
    <property type="term" value="P:DNA recombination"/>
    <property type="evidence" value="ECO:0007669"/>
    <property type="project" value="UniProtKB-KW"/>
</dbReference>
<dbReference type="Pfam" id="PF02899">
    <property type="entry name" value="Phage_int_SAM_1"/>
    <property type="match status" value="1"/>
</dbReference>
<name>A0A4Q7DKD2_9PROT</name>
<dbReference type="EMBL" id="SCFB01000026">
    <property type="protein sequence ID" value="RZI45126.1"/>
    <property type="molecule type" value="Genomic_DNA"/>
</dbReference>
<keyword evidence="3" id="KW-0233">DNA recombination</keyword>
<evidence type="ECO:0000256" key="1">
    <source>
        <dbReference type="ARBA" id="ARBA00022908"/>
    </source>
</evidence>
<dbReference type="SUPFAM" id="SSF56349">
    <property type="entry name" value="DNA breaking-rejoining enzymes"/>
    <property type="match status" value="1"/>
</dbReference>
<dbReference type="PANTHER" id="PTHR34605">
    <property type="entry name" value="PHAGE_INTEGRASE DOMAIN-CONTAINING PROTEIN"/>
    <property type="match status" value="1"/>
</dbReference>
<feature type="domain" description="Core-binding (CB)" evidence="6">
    <location>
        <begin position="28"/>
        <end position="108"/>
    </location>
</feature>
<dbReference type="InterPro" id="IPR010998">
    <property type="entry name" value="Integrase_recombinase_N"/>
</dbReference>
<dbReference type="PROSITE" id="PS51898">
    <property type="entry name" value="TYR_RECOMBINASE"/>
    <property type="match status" value="1"/>
</dbReference>
<dbReference type="CDD" id="cd00799">
    <property type="entry name" value="INT_Cre_C"/>
    <property type="match status" value="1"/>
</dbReference>
<dbReference type="InterPro" id="IPR004107">
    <property type="entry name" value="Integrase_SAM-like_N"/>
</dbReference>